<proteinExistence type="predicted"/>
<sequence length="86" mass="8692">MSNATSTTSPTAPSQAQKLRSRRACSDPIGNDYARSGGSVEGVKGCAICHNKDSYGHGDSAIYFGGKKVAKRLGGGGGSKGDAEAK</sequence>
<dbReference type="EMBL" id="JAUTXU010000344">
    <property type="protein sequence ID" value="KAK3684449.1"/>
    <property type="molecule type" value="Genomic_DNA"/>
</dbReference>
<evidence type="ECO:0000313" key="2">
    <source>
        <dbReference type="Proteomes" id="UP001281147"/>
    </source>
</evidence>
<comment type="caution">
    <text evidence="1">The sequence shown here is derived from an EMBL/GenBank/DDBJ whole genome shotgun (WGS) entry which is preliminary data.</text>
</comment>
<keyword evidence="2" id="KW-1185">Reference proteome</keyword>
<gene>
    <name evidence="1" type="ORF">LTR37_020257</name>
</gene>
<organism evidence="1 2">
    <name type="scientific">Vermiconidia calcicola</name>
    <dbReference type="NCBI Taxonomy" id="1690605"/>
    <lineage>
        <taxon>Eukaryota</taxon>
        <taxon>Fungi</taxon>
        <taxon>Dikarya</taxon>
        <taxon>Ascomycota</taxon>
        <taxon>Pezizomycotina</taxon>
        <taxon>Dothideomycetes</taxon>
        <taxon>Dothideomycetidae</taxon>
        <taxon>Mycosphaerellales</taxon>
        <taxon>Extremaceae</taxon>
        <taxon>Vermiconidia</taxon>
    </lineage>
</organism>
<dbReference type="Proteomes" id="UP001281147">
    <property type="component" value="Unassembled WGS sequence"/>
</dbReference>
<accession>A0ACC3MBQ0</accession>
<protein>
    <submittedName>
        <fullName evidence="1">Uncharacterized protein</fullName>
    </submittedName>
</protein>
<evidence type="ECO:0000313" key="1">
    <source>
        <dbReference type="EMBL" id="KAK3684449.1"/>
    </source>
</evidence>
<name>A0ACC3MBQ0_9PEZI</name>
<reference evidence="1" key="1">
    <citation type="submission" date="2023-07" db="EMBL/GenBank/DDBJ databases">
        <title>Black Yeasts Isolated from many extreme environments.</title>
        <authorList>
            <person name="Coleine C."/>
            <person name="Stajich J.E."/>
            <person name="Selbmann L."/>
        </authorList>
    </citation>
    <scope>NUCLEOTIDE SEQUENCE</scope>
    <source>
        <strain evidence="1">CCFEE 5714</strain>
    </source>
</reference>